<sequence>MKKLLYPFFALGLLAMVSCQKEEIEPLPQPERTATIDGASYTLNKGAIIDNGVYGGRYEKTFILSDAEIDIKNPTKGSSIYIFASLTAPGTVFSTGTFIPTILRIDGKYEDVTGKHLANQLYVKVDSNGDSKIDENDILLPAKTGTMKVSGTSPNYTVDIDV</sequence>
<evidence type="ECO:0008006" key="3">
    <source>
        <dbReference type="Google" id="ProtNLM"/>
    </source>
</evidence>
<dbReference type="Proteomes" id="UP001597544">
    <property type="component" value="Unassembled WGS sequence"/>
</dbReference>
<comment type="caution">
    <text evidence="1">The sequence shown here is derived from an EMBL/GenBank/DDBJ whole genome shotgun (WGS) entry which is preliminary data.</text>
</comment>
<dbReference type="PROSITE" id="PS51257">
    <property type="entry name" value="PROKAR_LIPOPROTEIN"/>
    <property type="match status" value="1"/>
</dbReference>
<keyword evidence="2" id="KW-1185">Reference proteome</keyword>
<reference evidence="2" key="1">
    <citation type="journal article" date="2019" name="Int. J. Syst. Evol. Microbiol.">
        <title>The Global Catalogue of Microorganisms (GCM) 10K type strain sequencing project: providing services to taxonomists for standard genome sequencing and annotation.</title>
        <authorList>
            <consortium name="The Broad Institute Genomics Platform"/>
            <consortium name="The Broad Institute Genome Sequencing Center for Infectious Disease"/>
            <person name="Wu L."/>
            <person name="Ma J."/>
        </authorList>
    </citation>
    <scope>NUCLEOTIDE SEQUENCE [LARGE SCALE GENOMIC DNA]</scope>
    <source>
        <strain evidence="2">KCTC 42498</strain>
    </source>
</reference>
<feature type="non-terminal residue" evidence="1">
    <location>
        <position position="162"/>
    </location>
</feature>
<evidence type="ECO:0000313" key="1">
    <source>
        <dbReference type="EMBL" id="MFD2514770.1"/>
    </source>
</evidence>
<protein>
    <recommendedName>
        <fullName evidence="3">Dockerin domain-containing protein</fullName>
    </recommendedName>
</protein>
<gene>
    <name evidence="1" type="ORF">ACFSRY_12920</name>
</gene>
<dbReference type="EMBL" id="JBHULU010000017">
    <property type="protein sequence ID" value="MFD2514770.1"/>
    <property type="molecule type" value="Genomic_DNA"/>
</dbReference>
<proteinExistence type="predicted"/>
<dbReference type="RefSeq" id="WP_377508086.1">
    <property type="nucleotide sequence ID" value="NZ_JBHULU010000017.1"/>
</dbReference>
<name>A0ABW5IMY0_9BACT</name>
<organism evidence="1 2">
    <name type="scientific">Pontibacter locisalis</name>
    <dbReference type="NCBI Taxonomy" id="1719035"/>
    <lineage>
        <taxon>Bacteria</taxon>
        <taxon>Pseudomonadati</taxon>
        <taxon>Bacteroidota</taxon>
        <taxon>Cytophagia</taxon>
        <taxon>Cytophagales</taxon>
        <taxon>Hymenobacteraceae</taxon>
        <taxon>Pontibacter</taxon>
    </lineage>
</organism>
<accession>A0ABW5IMY0</accession>
<evidence type="ECO:0000313" key="2">
    <source>
        <dbReference type="Proteomes" id="UP001597544"/>
    </source>
</evidence>